<evidence type="ECO:0000313" key="10">
    <source>
        <dbReference type="Proteomes" id="UP001521785"/>
    </source>
</evidence>
<dbReference type="InterPro" id="IPR036188">
    <property type="entry name" value="FAD/NAD-bd_sf"/>
</dbReference>
<keyword evidence="7" id="KW-0472">Membrane</keyword>
<dbReference type="InterPro" id="IPR002938">
    <property type="entry name" value="FAD-bd"/>
</dbReference>
<comment type="caution">
    <text evidence="9">The sequence shown here is derived from an EMBL/GenBank/DDBJ whole genome shotgun (WGS) entry which is preliminary data.</text>
</comment>
<evidence type="ECO:0000259" key="8">
    <source>
        <dbReference type="Pfam" id="PF01494"/>
    </source>
</evidence>
<dbReference type="Pfam" id="PF01494">
    <property type="entry name" value="FAD_binding_3"/>
    <property type="match status" value="1"/>
</dbReference>
<keyword evidence="10" id="KW-1185">Reference proteome</keyword>
<evidence type="ECO:0000256" key="2">
    <source>
        <dbReference type="ARBA" id="ARBA00022630"/>
    </source>
</evidence>
<feature type="transmembrane region" description="Helical" evidence="7">
    <location>
        <begin position="21"/>
        <end position="38"/>
    </location>
</feature>
<keyword evidence="3" id="KW-0274">FAD</keyword>
<protein>
    <recommendedName>
        <fullName evidence="8">FAD-binding domain-containing protein</fullName>
    </recommendedName>
</protein>
<feature type="region of interest" description="Disordered" evidence="6">
    <location>
        <begin position="102"/>
        <end position="131"/>
    </location>
</feature>
<proteinExistence type="predicted"/>
<keyword evidence="7" id="KW-1133">Transmembrane helix</keyword>
<dbReference type="SUPFAM" id="SSF51905">
    <property type="entry name" value="FAD/NAD(P)-binding domain"/>
    <property type="match status" value="1"/>
</dbReference>
<dbReference type="PANTHER" id="PTHR47178">
    <property type="entry name" value="MONOOXYGENASE, FAD-BINDING"/>
    <property type="match status" value="1"/>
</dbReference>
<reference evidence="9 10" key="1">
    <citation type="submission" date="2024-02" db="EMBL/GenBank/DDBJ databases">
        <title>De novo assembly and annotation of 12 fungi associated with fruit tree decline syndrome in Ontario, Canada.</title>
        <authorList>
            <person name="Sulman M."/>
            <person name="Ellouze W."/>
            <person name="Ilyukhin E."/>
        </authorList>
    </citation>
    <scope>NUCLEOTIDE SEQUENCE [LARGE SCALE GENOMIC DNA]</scope>
    <source>
        <strain evidence="9 10">M42-189</strain>
    </source>
</reference>
<dbReference type="PRINTS" id="PR00420">
    <property type="entry name" value="RNGMNOXGNASE"/>
</dbReference>
<organism evidence="9 10">
    <name type="scientific">Paraconiothyrium brasiliense</name>
    <dbReference type="NCBI Taxonomy" id="300254"/>
    <lineage>
        <taxon>Eukaryota</taxon>
        <taxon>Fungi</taxon>
        <taxon>Dikarya</taxon>
        <taxon>Ascomycota</taxon>
        <taxon>Pezizomycotina</taxon>
        <taxon>Dothideomycetes</taxon>
        <taxon>Pleosporomycetidae</taxon>
        <taxon>Pleosporales</taxon>
        <taxon>Massarineae</taxon>
        <taxon>Didymosphaeriaceae</taxon>
        <taxon>Paraconiothyrium</taxon>
    </lineage>
</organism>
<evidence type="ECO:0000256" key="4">
    <source>
        <dbReference type="ARBA" id="ARBA00023002"/>
    </source>
</evidence>
<accession>A0ABR3QYD7</accession>
<gene>
    <name evidence="9" type="ORF">SLS60_008610</name>
</gene>
<keyword evidence="7" id="KW-0812">Transmembrane</keyword>
<evidence type="ECO:0000313" key="9">
    <source>
        <dbReference type="EMBL" id="KAL1597028.1"/>
    </source>
</evidence>
<keyword evidence="4" id="KW-0560">Oxidoreductase</keyword>
<dbReference type="PANTHER" id="PTHR47178:SF5">
    <property type="entry name" value="FAD-BINDING DOMAIN-CONTAINING PROTEIN"/>
    <property type="match status" value="1"/>
</dbReference>
<dbReference type="EMBL" id="JAKJXO020000013">
    <property type="protein sequence ID" value="KAL1597028.1"/>
    <property type="molecule type" value="Genomic_DNA"/>
</dbReference>
<dbReference type="Gene3D" id="3.50.50.60">
    <property type="entry name" value="FAD/NAD(P)-binding domain"/>
    <property type="match status" value="1"/>
</dbReference>
<sequence length="436" mass="47589">MAVVQRNRKYLIMSTDTQAKILIIGGGVGGLTLAQGLLKNDIPFHVFERDESQSFRAQGYRIRLDGDAVHALKEVLPRHTWQKLEASAAAERETSGITKIDALSGEEVRTGPPVGPPGGPHGSKGLKGAHHTDERPIAVDRTIMREILLSDLDQHISFGKAFERYEIHGSSITAYFADGDSYSGGFLVGADGVNSRVRRQYLPQLSVVDTTGRCIYGRTTLTPTLSASVHSKTRNGMVLIQQHFPDGTPLTLFLEPMRFPNPDIVTIVNPDTGAKETVKDYMYWVLLSRERTFKHTTADLVRLPPAQAADLSIELTQDWHGVITPILRQQDQGAASALRIVTALPDMPTWKPSKFITVLGDAAHPMPPTAGLGALSALKDVEDLLVAIKEGLSEESVGAYEEGMRKWASEAVRGSRGGGLKFFGQVDFSEAKPVKF</sequence>
<evidence type="ECO:0000256" key="6">
    <source>
        <dbReference type="SAM" id="MobiDB-lite"/>
    </source>
</evidence>
<evidence type="ECO:0000256" key="5">
    <source>
        <dbReference type="ARBA" id="ARBA00023033"/>
    </source>
</evidence>
<name>A0ABR3QYD7_9PLEO</name>
<keyword evidence="2" id="KW-0285">Flavoprotein</keyword>
<keyword evidence="5" id="KW-0503">Monooxygenase</keyword>
<evidence type="ECO:0000256" key="1">
    <source>
        <dbReference type="ARBA" id="ARBA00001974"/>
    </source>
</evidence>
<comment type="cofactor">
    <cofactor evidence="1">
        <name>FAD</name>
        <dbReference type="ChEBI" id="CHEBI:57692"/>
    </cofactor>
</comment>
<dbReference type="Proteomes" id="UP001521785">
    <property type="component" value="Unassembled WGS sequence"/>
</dbReference>
<evidence type="ECO:0000256" key="7">
    <source>
        <dbReference type="SAM" id="Phobius"/>
    </source>
</evidence>
<feature type="domain" description="FAD-binding" evidence="8">
    <location>
        <begin position="19"/>
        <end position="246"/>
    </location>
</feature>
<evidence type="ECO:0000256" key="3">
    <source>
        <dbReference type="ARBA" id="ARBA00022827"/>
    </source>
</evidence>